<dbReference type="PANTHER" id="PTHR33204">
    <property type="entry name" value="TRANSCRIPTIONAL REGULATOR, MARR FAMILY"/>
    <property type="match status" value="1"/>
</dbReference>
<dbReference type="SUPFAM" id="SSF46785">
    <property type="entry name" value="Winged helix' DNA-binding domain"/>
    <property type="match status" value="1"/>
</dbReference>
<dbReference type="PANTHER" id="PTHR33204:SF29">
    <property type="entry name" value="TRANSCRIPTIONAL REGULATOR"/>
    <property type="match status" value="1"/>
</dbReference>
<protein>
    <recommendedName>
        <fullName evidence="4">HTH hxlR-type domain-containing protein</fullName>
    </recommendedName>
</protein>
<reference evidence="6" key="1">
    <citation type="journal article" date="2010" name="Nat. Biotechnol.">
        <title>Draft genome sequence of the oilseed species Ricinus communis.</title>
        <authorList>
            <person name="Chan A.P."/>
            <person name="Crabtree J."/>
            <person name="Zhao Q."/>
            <person name="Lorenzi H."/>
            <person name="Orvis J."/>
            <person name="Puiu D."/>
            <person name="Melake-Berhan A."/>
            <person name="Jones K.M."/>
            <person name="Redman J."/>
            <person name="Chen G."/>
            <person name="Cahoon E.B."/>
            <person name="Gedil M."/>
            <person name="Stanke M."/>
            <person name="Haas B.J."/>
            <person name="Wortman J.R."/>
            <person name="Fraser-Liggett C.M."/>
            <person name="Ravel J."/>
            <person name="Rabinowicz P.D."/>
        </authorList>
    </citation>
    <scope>NUCLEOTIDE SEQUENCE [LARGE SCALE GENOMIC DNA]</scope>
    <source>
        <strain evidence="6">cv. Hale</strain>
    </source>
</reference>
<gene>
    <name evidence="5" type="ORF">RCOM_1999900</name>
</gene>
<dbReference type="GO" id="GO:0003677">
    <property type="term" value="F:DNA binding"/>
    <property type="evidence" value="ECO:0007669"/>
    <property type="project" value="UniProtKB-KW"/>
</dbReference>
<keyword evidence="6" id="KW-1185">Reference proteome</keyword>
<proteinExistence type="predicted"/>
<evidence type="ECO:0000259" key="4">
    <source>
        <dbReference type="PROSITE" id="PS51118"/>
    </source>
</evidence>
<sequence length="115" mass="12800">MGIETQSQVHRSIDPAAADAIFQTLSARWVLHILVALSKDDLRFTCLRREIPSISANVLTVRLRELEAACLVSRTTSPPPDSYQLYGLGPLAHGLRPALQHLEQWRIQLGVFGKT</sequence>
<dbReference type="InParanoid" id="B9TPV1"/>
<organism evidence="5 6">
    <name type="scientific">Ricinus communis</name>
    <name type="common">Castor bean</name>
    <dbReference type="NCBI Taxonomy" id="3988"/>
    <lineage>
        <taxon>Eukaryota</taxon>
        <taxon>Viridiplantae</taxon>
        <taxon>Streptophyta</taxon>
        <taxon>Embryophyta</taxon>
        <taxon>Tracheophyta</taxon>
        <taxon>Spermatophyta</taxon>
        <taxon>Magnoliopsida</taxon>
        <taxon>eudicotyledons</taxon>
        <taxon>Gunneridae</taxon>
        <taxon>Pentapetalae</taxon>
        <taxon>rosids</taxon>
        <taxon>fabids</taxon>
        <taxon>Malpighiales</taxon>
        <taxon>Euphorbiaceae</taxon>
        <taxon>Acalyphoideae</taxon>
        <taxon>Acalypheae</taxon>
        <taxon>Ricinus</taxon>
    </lineage>
</organism>
<dbReference type="AlphaFoldDB" id="B9TPV1"/>
<feature type="domain" description="HTH hxlR-type" evidence="4">
    <location>
        <begin position="14"/>
        <end position="114"/>
    </location>
</feature>
<dbReference type="Proteomes" id="UP000008311">
    <property type="component" value="Unassembled WGS sequence"/>
</dbReference>
<dbReference type="EMBL" id="EQ997015">
    <property type="protein sequence ID" value="EEF22112.1"/>
    <property type="molecule type" value="Genomic_DNA"/>
</dbReference>
<keyword evidence="1" id="KW-0805">Transcription regulation</keyword>
<evidence type="ECO:0000313" key="5">
    <source>
        <dbReference type="EMBL" id="EEF22112.1"/>
    </source>
</evidence>
<evidence type="ECO:0000256" key="1">
    <source>
        <dbReference type="ARBA" id="ARBA00023015"/>
    </source>
</evidence>
<dbReference type="InterPro" id="IPR036390">
    <property type="entry name" value="WH_DNA-bd_sf"/>
</dbReference>
<accession>B9TPV1</accession>
<evidence type="ECO:0000313" key="6">
    <source>
        <dbReference type="Proteomes" id="UP000008311"/>
    </source>
</evidence>
<keyword evidence="3" id="KW-0804">Transcription</keyword>
<dbReference type="PROSITE" id="PS51118">
    <property type="entry name" value="HTH_HXLR"/>
    <property type="match status" value="1"/>
</dbReference>
<evidence type="ECO:0000256" key="3">
    <source>
        <dbReference type="ARBA" id="ARBA00023163"/>
    </source>
</evidence>
<dbReference type="InterPro" id="IPR036388">
    <property type="entry name" value="WH-like_DNA-bd_sf"/>
</dbReference>
<evidence type="ECO:0000256" key="2">
    <source>
        <dbReference type="ARBA" id="ARBA00023125"/>
    </source>
</evidence>
<keyword evidence="2" id="KW-0238">DNA-binding</keyword>
<dbReference type="Pfam" id="PF01638">
    <property type="entry name" value="HxlR"/>
    <property type="match status" value="1"/>
</dbReference>
<dbReference type="InterPro" id="IPR002577">
    <property type="entry name" value="HTH_HxlR"/>
</dbReference>
<name>B9TPV1_RICCO</name>
<dbReference type="Gene3D" id="1.10.10.10">
    <property type="entry name" value="Winged helix-like DNA-binding domain superfamily/Winged helix DNA-binding domain"/>
    <property type="match status" value="1"/>
</dbReference>